<comment type="caution">
    <text evidence="1">The sequence shown here is derived from an EMBL/GenBank/DDBJ whole genome shotgun (WGS) entry which is preliminary data.</text>
</comment>
<keyword evidence="2" id="KW-1185">Reference proteome</keyword>
<dbReference type="EMBL" id="QTSX02002146">
    <property type="protein sequence ID" value="KAJ9078513.1"/>
    <property type="molecule type" value="Genomic_DNA"/>
</dbReference>
<gene>
    <name evidence="1" type="ORF">DSO57_1005954</name>
</gene>
<name>A0ACC2TVC8_9FUNG</name>
<evidence type="ECO:0000313" key="2">
    <source>
        <dbReference type="Proteomes" id="UP001165960"/>
    </source>
</evidence>
<accession>A0ACC2TVC8</accession>
<reference evidence="1" key="1">
    <citation type="submission" date="2022-04" db="EMBL/GenBank/DDBJ databases">
        <title>Genome of the entomopathogenic fungus Entomophthora muscae.</title>
        <authorList>
            <person name="Elya C."/>
            <person name="Lovett B.R."/>
            <person name="Lee E."/>
            <person name="Macias A.M."/>
            <person name="Hajek A.E."/>
            <person name="De Bivort B.L."/>
            <person name="Kasson M.T."/>
            <person name="De Fine Licht H.H."/>
            <person name="Stajich J.E."/>
        </authorList>
    </citation>
    <scope>NUCLEOTIDE SEQUENCE</scope>
    <source>
        <strain evidence="1">Berkeley</strain>
    </source>
</reference>
<organism evidence="1 2">
    <name type="scientific">Entomophthora muscae</name>
    <dbReference type="NCBI Taxonomy" id="34485"/>
    <lineage>
        <taxon>Eukaryota</taxon>
        <taxon>Fungi</taxon>
        <taxon>Fungi incertae sedis</taxon>
        <taxon>Zoopagomycota</taxon>
        <taxon>Entomophthoromycotina</taxon>
        <taxon>Entomophthoromycetes</taxon>
        <taxon>Entomophthorales</taxon>
        <taxon>Entomophthoraceae</taxon>
        <taxon>Entomophthora</taxon>
    </lineage>
</organism>
<protein>
    <submittedName>
        <fullName evidence="1">Uncharacterized protein</fullName>
    </submittedName>
</protein>
<proteinExistence type="predicted"/>
<dbReference type="Proteomes" id="UP001165960">
    <property type="component" value="Unassembled WGS sequence"/>
</dbReference>
<evidence type="ECO:0000313" key="1">
    <source>
        <dbReference type="EMBL" id="KAJ9078513.1"/>
    </source>
</evidence>
<sequence length="89" mass="10168">MELHGNPPGERSNPKKNNRNPTKAGQWGPFKDWTPDEATKWMSGGFKATEMKYWKRVKVSLKQAGEWTKVGITPEIHTTMDDNPITIDQ</sequence>